<dbReference type="InterPro" id="IPR000182">
    <property type="entry name" value="GNAT_dom"/>
</dbReference>
<comment type="caution">
    <text evidence="2">The sequence shown here is derived from an EMBL/GenBank/DDBJ whole genome shotgun (WGS) entry which is preliminary data.</text>
</comment>
<evidence type="ECO:0000313" key="2">
    <source>
        <dbReference type="EMBL" id="KAK6948288.1"/>
    </source>
</evidence>
<dbReference type="InterPro" id="IPR010730">
    <property type="entry name" value="HET"/>
</dbReference>
<dbReference type="PANTHER" id="PTHR24148">
    <property type="entry name" value="ANKYRIN REPEAT DOMAIN-CONTAINING PROTEIN 39 HOMOLOG-RELATED"/>
    <property type="match status" value="1"/>
</dbReference>
<dbReference type="InterPro" id="IPR052895">
    <property type="entry name" value="HetReg/Transcr_Mod"/>
</dbReference>
<evidence type="ECO:0000259" key="1">
    <source>
        <dbReference type="PROSITE" id="PS51186"/>
    </source>
</evidence>
<accession>A0AAX6M6P6</accession>
<organism evidence="2 3">
    <name type="scientific">Daldinia eschscholtzii</name>
    <dbReference type="NCBI Taxonomy" id="292717"/>
    <lineage>
        <taxon>Eukaryota</taxon>
        <taxon>Fungi</taxon>
        <taxon>Dikarya</taxon>
        <taxon>Ascomycota</taxon>
        <taxon>Pezizomycotina</taxon>
        <taxon>Sordariomycetes</taxon>
        <taxon>Xylariomycetidae</taxon>
        <taxon>Xylariales</taxon>
        <taxon>Hypoxylaceae</taxon>
        <taxon>Daldinia</taxon>
    </lineage>
</organism>
<dbReference type="PANTHER" id="PTHR24148:SF64">
    <property type="entry name" value="HETEROKARYON INCOMPATIBILITY DOMAIN-CONTAINING PROTEIN"/>
    <property type="match status" value="1"/>
</dbReference>
<dbReference type="Gene3D" id="3.40.630.30">
    <property type="match status" value="1"/>
</dbReference>
<reference evidence="2 3" key="1">
    <citation type="journal article" date="2024" name="Front Chem Biol">
        <title>Unveiling the potential of Daldinia eschscholtzii MFLUCC 19-0629 through bioactivity and bioinformatics studies for enhanced sustainable agriculture production.</title>
        <authorList>
            <person name="Brooks S."/>
            <person name="Weaver J.A."/>
            <person name="Klomchit A."/>
            <person name="Alharthi S.A."/>
            <person name="Onlamun T."/>
            <person name="Nurani R."/>
            <person name="Vong T.K."/>
            <person name="Alberti F."/>
            <person name="Greco C."/>
        </authorList>
    </citation>
    <scope>NUCLEOTIDE SEQUENCE [LARGE SCALE GENOMIC DNA]</scope>
    <source>
        <strain evidence="2">MFLUCC 19-0629</strain>
    </source>
</reference>
<proteinExistence type="predicted"/>
<evidence type="ECO:0000313" key="3">
    <source>
        <dbReference type="Proteomes" id="UP001369815"/>
    </source>
</evidence>
<feature type="domain" description="N-acetyltransferase" evidence="1">
    <location>
        <begin position="18"/>
        <end position="193"/>
    </location>
</feature>
<sequence>MASVVTTAEVQVKQTYEVTIGDAVASDAAAIALIGAKTFSATFGFSVPDNDLADFLAETYSPEAVEADIISAHENKISTFVARDETGAILGFVQLVRGLTDPSLKGDPSSHAELRRLYVDTTAHGKGIGSKLIAVVENKARSEGFKQLWLTVWEDNKSAQRLYQRLGYSKVGEVEFATGTCVQTDWVLINRRGIRGMAAANSASHLASFSGEIIEIIPWVEETGTQFHYNPLRDDGIRLLELEPSLPHDPIRCKLLHVNRNENHQYEILSCDWQNSAGPHVLISLNDRAFDAPSEVYTALRRVRWEHQPRLLWLDAICINQNLNKKDQNIDGTERNVQPSYLRGIYRNATGLLAWIGDAANKSHLVFEHLDKCHEHRHINWCRYRGETADAFRHLSQRSWFYRAQSAQELALTDKATILCGRHQSEWLNLMKCTDFLGAGDYYHPLEGPDGRSHLHHLWDLSRGNRVSLRNVFLWNRHVRLYDPRDKIFGALILDTDAQLDISIDYKQNLVHLFRIFTQEVVVKSQNLEVLHWLGPQKKCIDGLPSWVPDYSIVNPIGTLPRIFSPSATYSIHYPTELLPGFEFQPNNALAVYGRSIEKIGEIGSELGATVAVGSEEFRSILSEWETLALGLSYKRFSQAIIDAFADTLVGNDRTDLLIETDNAPYVRKPRPSTSLSAKEFHAWYGQRGAGVLVEANSASAENGNDNWLLMKYARRMEMTSYGRRFFTTDEGSMGLAPPGARKGDDLVFIPGGKYPFVLRARDDGTYELFGDCFLYDLDVFALLQDENIETQKFVLT</sequence>
<dbReference type="Proteomes" id="UP001369815">
    <property type="component" value="Unassembled WGS sequence"/>
</dbReference>
<dbReference type="InterPro" id="IPR016181">
    <property type="entry name" value="Acyl_CoA_acyltransferase"/>
</dbReference>
<dbReference type="Pfam" id="PF00583">
    <property type="entry name" value="Acetyltransf_1"/>
    <property type="match status" value="1"/>
</dbReference>
<name>A0AAX6M6P6_9PEZI</name>
<dbReference type="PROSITE" id="PS51186">
    <property type="entry name" value="GNAT"/>
    <property type="match status" value="1"/>
</dbReference>
<dbReference type="AlphaFoldDB" id="A0AAX6M6P6"/>
<protein>
    <recommendedName>
        <fullName evidence="1">N-acetyltransferase domain-containing protein</fullName>
    </recommendedName>
</protein>
<dbReference type="EMBL" id="JBANMG010000010">
    <property type="protein sequence ID" value="KAK6948288.1"/>
    <property type="molecule type" value="Genomic_DNA"/>
</dbReference>
<dbReference type="SUPFAM" id="SSF55729">
    <property type="entry name" value="Acyl-CoA N-acyltransferases (Nat)"/>
    <property type="match status" value="1"/>
</dbReference>
<gene>
    <name evidence="2" type="ORF">Daesc_010053</name>
</gene>
<dbReference type="GO" id="GO:0016747">
    <property type="term" value="F:acyltransferase activity, transferring groups other than amino-acyl groups"/>
    <property type="evidence" value="ECO:0007669"/>
    <property type="project" value="InterPro"/>
</dbReference>
<dbReference type="Pfam" id="PF06985">
    <property type="entry name" value="HET"/>
    <property type="match status" value="1"/>
</dbReference>
<dbReference type="Pfam" id="PF26639">
    <property type="entry name" value="Het-6_barrel"/>
    <property type="match status" value="1"/>
</dbReference>
<dbReference type="CDD" id="cd04301">
    <property type="entry name" value="NAT_SF"/>
    <property type="match status" value="1"/>
</dbReference>
<keyword evidence="3" id="KW-1185">Reference proteome</keyword>